<feature type="binding site" evidence="2">
    <location>
        <position position="323"/>
    </location>
    <ligand>
        <name>substrate</name>
    </ligand>
</feature>
<feature type="binding site" evidence="2">
    <location>
        <position position="152"/>
    </location>
    <ligand>
        <name>ATP</name>
        <dbReference type="ChEBI" id="CHEBI:30616"/>
    </ligand>
</feature>
<keyword evidence="2" id="KW-0479">Metal-binding</keyword>
<dbReference type="Pfam" id="PF00586">
    <property type="entry name" value="AIRS"/>
    <property type="match status" value="1"/>
</dbReference>
<feature type="binding site" evidence="2">
    <location>
        <position position="126"/>
    </location>
    <ligand>
        <name>Mg(2+)</name>
        <dbReference type="ChEBI" id="CHEBI:18420"/>
        <label>1</label>
    </ligand>
</feature>
<feature type="binding site" evidence="2">
    <location>
        <position position="214"/>
    </location>
    <ligand>
        <name>Mg(2+)</name>
        <dbReference type="ChEBI" id="CHEBI:18420"/>
        <label>3</label>
    </ligand>
</feature>
<comment type="function">
    <text evidence="2">Catalyzes the ATP-dependent phosphorylation of thiamine-monophosphate (TMP) to form thiamine-pyrophosphate (TPP), the active form of vitamin B1.</text>
</comment>
<keyword evidence="2" id="KW-0547">Nucleotide-binding</keyword>
<evidence type="ECO:0000256" key="2">
    <source>
        <dbReference type="HAMAP-Rule" id="MF_02128"/>
    </source>
</evidence>
<dbReference type="InterPro" id="IPR010918">
    <property type="entry name" value="PurM-like_C_dom"/>
</dbReference>
<name>A0A831UEM5_GEOME</name>
<evidence type="ECO:0000259" key="4">
    <source>
        <dbReference type="Pfam" id="PF02769"/>
    </source>
</evidence>
<keyword evidence="1 2" id="KW-0784">Thiamine biosynthesis</keyword>
<dbReference type="InterPro" id="IPR016188">
    <property type="entry name" value="PurM-like_N"/>
</dbReference>
<feature type="binding site" evidence="2">
    <location>
        <position position="56"/>
    </location>
    <ligand>
        <name>substrate</name>
    </ligand>
</feature>
<feature type="binding site" evidence="2">
    <location>
        <position position="49"/>
    </location>
    <ligand>
        <name>Mg(2+)</name>
        <dbReference type="ChEBI" id="CHEBI:18420"/>
        <label>1</label>
    </ligand>
</feature>
<dbReference type="InterPro" id="IPR006283">
    <property type="entry name" value="ThiL-like"/>
</dbReference>
<evidence type="ECO:0000259" key="3">
    <source>
        <dbReference type="Pfam" id="PF00586"/>
    </source>
</evidence>
<dbReference type="InterPro" id="IPR036921">
    <property type="entry name" value="PurM-like_N_sf"/>
</dbReference>
<dbReference type="EC" id="2.7.4.16" evidence="2"/>
<feature type="domain" description="PurM-like C-terminal" evidence="4">
    <location>
        <begin position="156"/>
        <end position="309"/>
    </location>
</feature>
<dbReference type="PANTHER" id="PTHR30270:SF0">
    <property type="entry name" value="THIAMINE-MONOPHOSPHATE KINASE"/>
    <property type="match status" value="1"/>
</dbReference>
<feature type="binding site" evidence="2">
    <location>
        <position position="49"/>
    </location>
    <ligand>
        <name>Mg(2+)</name>
        <dbReference type="ChEBI" id="CHEBI:18420"/>
        <label>2</label>
    </ligand>
</feature>
<dbReference type="GO" id="GO:0005524">
    <property type="term" value="F:ATP binding"/>
    <property type="evidence" value="ECO:0007669"/>
    <property type="project" value="UniProtKB-UniRule"/>
</dbReference>
<dbReference type="SUPFAM" id="SSF56042">
    <property type="entry name" value="PurM C-terminal domain-like"/>
    <property type="match status" value="1"/>
</dbReference>
<comment type="caution">
    <text evidence="5">The sequence shown here is derived from an EMBL/GenBank/DDBJ whole genome shotgun (WGS) entry which is preliminary data.</text>
</comment>
<dbReference type="GO" id="GO:0009229">
    <property type="term" value="P:thiamine diphosphate biosynthetic process"/>
    <property type="evidence" value="ECO:0007669"/>
    <property type="project" value="UniProtKB-UniRule"/>
</dbReference>
<dbReference type="PIRSF" id="PIRSF005303">
    <property type="entry name" value="Thiam_monoph_kin"/>
    <property type="match status" value="1"/>
</dbReference>
<evidence type="ECO:0000256" key="1">
    <source>
        <dbReference type="ARBA" id="ARBA00022977"/>
    </source>
</evidence>
<evidence type="ECO:0000313" key="5">
    <source>
        <dbReference type="EMBL" id="HEN41059.1"/>
    </source>
</evidence>
<dbReference type="SUPFAM" id="SSF55326">
    <property type="entry name" value="PurM N-terminal domain-like"/>
    <property type="match status" value="1"/>
</dbReference>
<dbReference type="PANTHER" id="PTHR30270">
    <property type="entry name" value="THIAMINE-MONOPHOSPHATE KINASE"/>
    <property type="match status" value="1"/>
</dbReference>
<accession>A0A831UEM5</accession>
<keyword evidence="2 5" id="KW-0808">Transferase</keyword>
<feature type="binding site" evidence="2">
    <location>
        <position position="78"/>
    </location>
    <ligand>
        <name>Mg(2+)</name>
        <dbReference type="ChEBI" id="CHEBI:18420"/>
        <label>3</label>
    </ligand>
</feature>
<feature type="binding site" evidence="2">
    <location>
        <position position="217"/>
    </location>
    <ligand>
        <name>Mg(2+)</name>
        <dbReference type="ChEBI" id="CHEBI:18420"/>
        <label>5</label>
    </ligand>
</feature>
<dbReference type="Pfam" id="PF02769">
    <property type="entry name" value="AIRS_C"/>
    <property type="match status" value="1"/>
</dbReference>
<protein>
    <recommendedName>
        <fullName evidence="2">Thiamine-monophosphate kinase</fullName>
        <shortName evidence="2">TMP kinase</shortName>
        <shortName evidence="2">Thiamine-phosphate kinase</shortName>
        <ecNumber evidence="2">2.7.4.16</ecNumber>
    </recommendedName>
</protein>
<dbReference type="InterPro" id="IPR036676">
    <property type="entry name" value="PurM-like_C_sf"/>
</dbReference>
<comment type="miscellaneous">
    <text evidence="2">Reaction mechanism of ThiL seems to utilize a direct, inline transfer of the gamma-phosphate of ATP to TMP rather than a phosphorylated enzyme intermediate.</text>
</comment>
<dbReference type="HAMAP" id="MF_02128">
    <property type="entry name" value="TMP_kinase"/>
    <property type="match status" value="1"/>
</dbReference>
<sequence length="332" mass="34497">MKLREIGEFGLIGRISSRVADGAGVRIGIGDDAAAAEPTPGRWLLVTADMLLEGIHFDLSYTDPYRLGRKSLAVNLSDVAAMGGEPRHFLLSLAVPAGISLEFLDRFTEGMLDLAREHGVTLMGGDTCRSSSGLVISVTLHGEQIPELVVRRGGARPGDHVFVTGTVGDSALGLELLRRGERRGWAVERHLDPTPRVAAGLALARAGLPSAMIDVSDGIAADLGHILELSGVGARLVLDRLPLSPAFRQLAPAVTPDPPLLALTGGEDYELLFTVPAGRSGEVAPLLAESGLTATPIGEITAGCGLVVTGADGREVPLAGGGYNHFAAISDC</sequence>
<feature type="binding site" evidence="2">
    <location>
        <position position="267"/>
    </location>
    <ligand>
        <name>substrate</name>
    </ligand>
</feature>
<dbReference type="AlphaFoldDB" id="A0A831UEM5"/>
<feature type="binding site" evidence="2">
    <location>
        <position position="32"/>
    </location>
    <ligand>
        <name>Mg(2+)</name>
        <dbReference type="ChEBI" id="CHEBI:18420"/>
        <label>3</label>
    </ligand>
</feature>
<feature type="binding site" evidence="2">
    <location>
        <position position="78"/>
    </location>
    <ligand>
        <name>Mg(2+)</name>
        <dbReference type="ChEBI" id="CHEBI:18420"/>
        <label>4</label>
    </ligand>
</feature>
<keyword evidence="2" id="KW-0067">ATP-binding</keyword>
<keyword evidence="2" id="KW-0460">Magnesium</keyword>
<dbReference type="Gene3D" id="3.30.1330.10">
    <property type="entry name" value="PurM-like, N-terminal domain"/>
    <property type="match status" value="1"/>
</dbReference>
<comment type="similarity">
    <text evidence="2">Belongs to the thiamine-monophosphate kinase family.</text>
</comment>
<dbReference type="UniPathway" id="UPA00060">
    <property type="reaction ID" value="UER00142"/>
</dbReference>
<keyword evidence="2 5" id="KW-0418">Kinase</keyword>
<proteinExistence type="inferred from homology"/>
<dbReference type="CDD" id="cd02194">
    <property type="entry name" value="ThiL"/>
    <property type="match status" value="1"/>
</dbReference>
<comment type="catalytic activity">
    <reaction evidence="2">
        <text>thiamine phosphate + ATP = thiamine diphosphate + ADP</text>
        <dbReference type="Rhea" id="RHEA:15913"/>
        <dbReference type="ChEBI" id="CHEBI:30616"/>
        <dbReference type="ChEBI" id="CHEBI:37575"/>
        <dbReference type="ChEBI" id="CHEBI:58937"/>
        <dbReference type="ChEBI" id="CHEBI:456216"/>
        <dbReference type="EC" id="2.7.4.16"/>
    </reaction>
</comment>
<reference evidence="5" key="1">
    <citation type="journal article" date="2020" name="mSystems">
        <title>Genome- and Community-Level Interaction Insights into Carbon Utilization and Element Cycling Functions of Hydrothermarchaeota in Hydrothermal Sediment.</title>
        <authorList>
            <person name="Zhou Z."/>
            <person name="Liu Y."/>
            <person name="Xu W."/>
            <person name="Pan J."/>
            <person name="Luo Z.H."/>
            <person name="Li M."/>
        </authorList>
    </citation>
    <scope>NUCLEOTIDE SEQUENCE [LARGE SCALE GENOMIC DNA]</scope>
    <source>
        <strain evidence="5">SpSt-349</strain>
    </source>
</reference>
<gene>
    <name evidence="2 5" type="primary">thiL</name>
    <name evidence="5" type="ORF">ENQ87_01600</name>
</gene>
<feature type="domain" description="PurM-like N-terminal" evidence="3">
    <location>
        <begin position="30"/>
        <end position="142"/>
    </location>
</feature>
<comment type="caution">
    <text evidence="2">Lacks conserved residue(s) required for the propagation of feature annotation.</text>
</comment>
<feature type="binding site" evidence="2">
    <location>
        <position position="47"/>
    </location>
    <ligand>
        <name>Mg(2+)</name>
        <dbReference type="ChEBI" id="CHEBI:18420"/>
        <label>4</label>
    </ligand>
</feature>
<dbReference type="GO" id="GO:0009228">
    <property type="term" value="P:thiamine biosynthetic process"/>
    <property type="evidence" value="ECO:0007669"/>
    <property type="project" value="UniProtKB-KW"/>
</dbReference>
<dbReference type="GO" id="GO:0009030">
    <property type="term" value="F:thiamine-phosphate kinase activity"/>
    <property type="evidence" value="ECO:0007669"/>
    <property type="project" value="UniProtKB-UniRule"/>
</dbReference>
<feature type="binding site" evidence="2">
    <location>
        <position position="216"/>
    </location>
    <ligand>
        <name>ATP</name>
        <dbReference type="ChEBI" id="CHEBI:30616"/>
    </ligand>
</feature>
<dbReference type="NCBIfam" id="TIGR01379">
    <property type="entry name" value="thiL"/>
    <property type="match status" value="1"/>
</dbReference>
<organism evidence="5">
    <name type="scientific">Geobacter metallireducens</name>
    <dbReference type="NCBI Taxonomy" id="28232"/>
    <lineage>
        <taxon>Bacteria</taxon>
        <taxon>Pseudomonadati</taxon>
        <taxon>Thermodesulfobacteriota</taxon>
        <taxon>Desulfuromonadia</taxon>
        <taxon>Geobacterales</taxon>
        <taxon>Geobacteraceae</taxon>
        <taxon>Geobacter</taxon>
    </lineage>
</organism>
<feature type="binding site" evidence="2">
    <location>
        <begin position="125"/>
        <end position="126"/>
    </location>
    <ligand>
        <name>ATP</name>
        <dbReference type="ChEBI" id="CHEBI:30616"/>
    </ligand>
</feature>
<comment type="pathway">
    <text evidence="2">Cofactor biosynthesis; thiamine diphosphate biosynthesis; thiamine diphosphate from thiamine phosphate: step 1/1.</text>
</comment>
<feature type="binding site" evidence="2">
    <location>
        <position position="78"/>
    </location>
    <ligand>
        <name>Mg(2+)</name>
        <dbReference type="ChEBI" id="CHEBI:18420"/>
        <label>2</label>
    </ligand>
</feature>
<dbReference type="GO" id="GO:0000287">
    <property type="term" value="F:magnesium ion binding"/>
    <property type="evidence" value="ECO:0007669"/>
    <property type="project" value="UniProtKB-UniRule"/>
</dbReference>
<dbReference type="Gene3D" id="3.90.650.10">
    <property type="entry name" value="PurM-like C-terminal domain"/>
    <property type="match status" value="1"/>
</dbReference>
<feature type="binding site" evidence="2">
    <location>
        <position position="32"/>
    </location>
    <ligand>
        <name>Mg(2+)</name>
        <dbReference type="ChEBI" id="CHEBI:18420"/>
        <label>4</label>
    </ligand>
</feature>
<dbReference type="EMBL" id="DSOV01000007">
    <property type="protein sequence ID" value="HEN41059.1"/>
    <property type="molecule type" value="Genomic_DNA"/>
</dbReference>